<reference evidence="2" key="1">
    <citation type="submission" date="2017-08" db="EMBL/GenBank/DDBJ databases">
        <authorList>
            <person name="Polle J.E."/>
            <person name="Barry K."/>
            <person name="Cushman J."/>
            <person name="Schmutz J."/>
            <person name="Tran D."/>
            <person name="Hathwaick L.T."/>
            <person name="Yim W.C."/>
            <person name="Jenkins J."/>
            <person name="Mckie-Krisberg Z.M."/>
            <person name="Prochnik S."/>
            <person name="Lindquist E."/>
            <person name="Dockter R.B."/>
            <person name="Adam C."/>
            <person name="Molina H."/>
            <person name="Bunkerborg J."/>
            <person name="Jin E."/>
            <person name="Buchheim M."/>
            <person name="Magnuson J."/>
        </authorList>
    </citation>
    <scope>NUCLEOTIDE SEQUENCE</scope>
    <source>
        <strain evidence="2">CCAP 19/18</strain>
    </source>
</reference>
<proteinExistence type="predicted"/>
<comment type="caution">
    <text evidence="2">The sequence shown here is derived from an EMBL/GenBank/DDBJ whole genome shotgun (WGS) entry which is preliminary data.</text>
</comment>
<name>A0ABQ7FV66_DUNSA</name>
<evidence type="ECO:0000313" key="2">
    <source>
        <dbReference type="EMBL" id="KAF5826238.1"/>
    </source>
</evidence>
<evidence type="ECO:0008006" key="4">
    <source>
        <dbReference type="Google" id="ProtNLM"/>
    </source>
</evidence>
<gene>
    <name evidence="2" type="ORF">DUNSADRAFT_4002</name>
</gene>
<sequence length="77" mass="8621">MHMHFVLRSSSRNLRAETHCLDNGGDPPEGDLPNRISHARATHPPAAQERHSRAQHFPEAQNRGEGDLLGQPRLNLN</sequence>
<evidence type="ECO:0000313" key="3">
    <source>
        <dbReference type="Proteomes" id="UP000815325"/>
    </source>
</evidence>
<keyword evidence="3" id="KW-1185">Reference proteome</keyword>
<feature type="region of interest" description="Disordered" evidence="1">
    <location>
        <begin position="1"/>
        <end position="77"/>
    </location>
</feature>
<dbReference type="Proteomes" id="UP000815325">
    <property type="component" value="Unassembled WGS sequence"/>
</dbReference>
<protein>
    <recommendedName>
        <fullName evidence="4">Encoded protein</fullName>
    </recommendedName>
</protein>
<evidence type="ECO:0000256" key="1">
    <source>
        <dbReference type="SAM" id="MobiDB-lite"/>
    </source>
</evidence>
<organism evidence="2 3">
    <name type="scientific">Dunaliella salina</name>
    <name type="common">Green alga</name>
    <name type="synonym">Protococcus salinus</name>
    <dbReference type="NCBI Taxonomy" id="3046"/>
    <lineage>
        <taxon>Eukaryota</taxon>
        <taxon>Viridiplantae</taxon>
        <taxon>Chlorophyta</taxon>
        <taxon>core chlorophytes</taxon>
        <taxon>Chlorophyceae</taxon>
        <taxon>CS clade</taxon>
        <taxon>Chlamydomonadales</taxon>
        <taxon>Dunaliellaceae</taxon>
        <taxon>Dunaliella</taxon>
    </lineage>
</organism>
<accession>A0ABQ7FV66</accession>
<dbReference type="EMBL" id="MU071144">
    <property type="protein sequence ID" value="KAF5826238.1"/>
    <property type="molecule type" value="Genomic_DNA"/>
</dbReference>